<name>A0A0A8ZG49_ARUDO</name>
<dbReference type="EMBL" id="GBRH01264033">
    <property type="protein sequence ID" value="JAD33862.1"/>
    <property type="molecule type" value="Transcribed_RNA"/>
</dbReference>
<reference evidence="1" key="1">
    <citation type="submission" date="2014-09" db="EMBL/GenBank/DDBJ databases">
        <authorList>
            <person name="Magalhaes I.L.F."/>
            <person name="Oliveira U."/>
            <person name="Santos F.R."/>
            <person name="Vidigal T.H.D.A."/>
            <person name="Brescovit A.D."/>
            <person name="Santos A.J."/>
        </authorList>
    </citation>
    <scope>NUCLEOTIDE SEQUENCE</scope>
    <source>
        <tissue evidence="1">Shoot tissue taken approximately 20 cm above the soil surface</tissue>
    </source>
</reference>
<proteinExistence type="predicted"/>
<sequence>MFKIIRWLEIFYICTTISKCISFKSKLSQLSYCIDLDTTHFARAETNATSSLICNVYEIHTFKSANSAKSCSE</sequence>
<evidence type="ECO:0000313" key="1">
    <source>
        <dbReference type="EMBL" id="JAD33862.1"/>
    </source>
</evidence>
<accession>A0A0A8ZG49</accession>
<protein>
    <submittedName>
        <fullName evidence="1">Uncharacterized protein</fullName>
    </submittedName>
</protein>
<dbReference type="AlphaFoldDB" id="A0A0A8ZG49"/>
<organism evidence="1">
    <name type="scientific">Arundo donax</name>
    <name type="common">Giant reed</name>
    <name type="synonym">Donax arundinaceus</name>
    <dbReference type="NCBI Taxonomy" id="35708"/>
    <lineage>
        <taxon>Eukaryota</taxon>
        <taxon>Viridiplantae</taxon>
        <taxon>Streptophyta</taxon>
        <taxon>Embryophyta</taxon>
        <taxon>Tracheophyta</taxon>
        <taxon>Spermatophyta</taxon>
        <taxon>Magnoliopsida</taxon>
        <taxon>Liliopsida</taxon>
        <taxon>Poales</taxon>
        <taxon>Poaceae</taxon>
        <taxon>PACMAD clade</taxon>
        <taxon>Arundinoideae</taxon>
        <taxon>Arundineae</taxon>
        <taxon>Arundo</taxon>
    </lineage>
</organism>
<reference evidence="1" key="2">
    <citation type="journal article" date="2015" name="Data Brief">
        <title>Shoot transcriptome of the giant reed, Arundo donax.</title>
        <authorList>
            <person name="Barrero R.A."/>
            <person name="Guerrero F.D."/>
            <person name="Moolhuijzen P."/>
            <person name="Goolsby J.A."/>
            <person name="Tidwell J."/>
            <person name="Bellgard S.E."/>
            <person name="Bellgard M.I."/>
        </authorList>
    </citation>
    <scope>NUCLEOTIDE SEQUENCE</scope>
    <source>
        <tissue evidence="1">Shoot tissue taken approximately 20 cm above the soil surface</tissue>
    </source>
</reference>